<dbReference type="Proteomes" id="UP000400924">
    <property type="component" value="Unassembled WGS sequence"/>
</dbReference>
<evidence type="ECO:0000256" key="1">
    <source>
        <dbReference type="ARBA" id="ARBA00023015"/>
    </source>
</evidence>
<feature type="domain" description="HTH iclR-type" evidence="5">
    <location>
        <begin position="21"/>
        <end position="81"/>
    </location>
</feature>
<dbReference type="GO" id="GO:0045892">
    <property type="term" value="P:negative regulation of DNA-templated transcription"/>
    <property type="evidence" value="ECO:0007669"/>
    <property type="project" value="TreeGrafter"/>
</dbReference>
<keyword evidence="2" id="KW-0238">DNA-binding</keyword>
<sequence length="262" mass="27764">MPDSPSSSSSSASSSSSPSPMRSVERAFDALSVLENTRHPLRLSEIARRSGLHVATAQRILNVLVDRGWAVKEEPGYVAGPAAVATAHAFLVTNRLSQVALPVLQELAATTGLTSTLYVRVGLARVLISRVEGRNPLRYQLPIGEKLPLHLGAGKTLAAWLSKDELDAYVDSVTPFTRISGERVTADDLRAELRRVKDDGHALSLSERVLGVTAVSAAVHSGDQILGALSVAGPSDDLSPTDHSRVITEVRRAAAAIAARCP</sequence>
<keyword evidence="1" id="KW-0805">Transcription regulation</keyword>
<dbReference type="InterPro" id="IPR014757">
    <property type="entry name" value="Tscrpt_reg_IclR_C"/>
</dbReference>
<comment type="caution">
    <text evidence="7">The sequence shown here is derived from an EMBL/GenBank/DDBJ whole genome shotgun (WGS) entry which is preliminary data.</text>
</comment>
<keyword evidence="8" id="KW-1185">Reference proteome</keyword>
<name>A0A5N8XDV7_9ACTN</name>
<evidence type="ECO:0000256" key="2">
    <source>
        <dbReference type="ARBA" id="ARBA00023125"/>
    </source>
</evidence>
<dbReference type="PANTHER" id="PTHR30136:SF35">
    <property type="entry name" value="HTH-TYPE TRANSCRIPTIONAL REGULATOR RV1719"/>
    <property type="match status" value="1"/>
</dbReference>
<dbReference type="Pfam" id="PF01614">
    <property type="entry name" value="IclR_C"/>
    <property type="match status" value="1"/>
</dbReference>
<feature type="compositionally biased region" description="Low complexity" evidence="4">
    <location>
        <begin position="1"/>
        <end position="20"/>
    </location>
</feature>
<dbReference type="PROSITE" id="PS51078">
    <property type="entry name" value="ICLR_ED"/>
    <property type="match status" value="1"/>
</dbReference>
<dbReference type="InterPro" id="IPR005471">
    <property type="entry name" value="Tscrpt_reg_IclR_N"/>
</dbReference>
<feature type="domain" description="IclR-ED" evidence="6">
    <location>
        <begin position="82"/>
        <end position="262"/>
    </location>
</feature>
<dbReference type="Pfam" id="PF09339">
    <property type="entry name" value="HTH_IclR"/>
    <property type="match status" value="1"/>
</dbReference>
<dbReference type="SUPFAM" id="SSF46785">
    <property type="entry name" value="Winged helix' DNA-binding domain"/>
    <property type="match status" value="1"/>
</dbReference>
<evidence type="ECO:0000313" key="7">
    <source>
        <dbReference type="EMBL" id="MPY57118.1"/>
    </source>
</evidence>
<evidence type="ECO:0000259" key="6">
    <source>
        <dbReference type="PROSITE" id="PS51078"/>
    </source>
</evidence>
<accession>A0A5N8XDV7</accession>
<dbReference type="SMART" id="SM00346">
    <property type="entry name" value="HTH_ICLR"/>
    <property type="match status" value="1"/>
</dbReference>
<dbReference type="GO" id="GO:0003700">
    <property type="term" value="F:DNA-binding transcription factor activity"/>
    <property type="evidence" value="ECO:0007669"/>
    <property type="project" value="TreeGrafter"/>
</dbReference>
<dbReference type="OrthoDB" id="3378366at2"/>
<evidence type="ECO:0000256" key="3">
    <source>
        <dbReference type="ARBA" id="ARBA00023163"/>
    </source>
</evidence>
<evidence type="ECO:0000259" key="5">
    <source>
        <dbReference type="PROSITE" id="PS51077"/>
    </source>
</evidence>
<dbReference type="InterPro" id="IPR036388">
    <property type="entry name" value="WH-like_DNA-bd_sf"/>
</dbReference>
<reference evidence="7 8" key="1">
    <citation type="submission" date="2019-07" db="EMBL/GenBank/DDBJ databases">
        <title>New species of Amycolatopsis and Streptomyces.</title>
        <authorList>
            <person name="Duangmal K."/>
            <person name="Teo W.F.A."/>
            <person name="Lipun K."/>
        </authorList>
    </citation>
    <scope>NUCLEOTIDE SEQUENCE [LARGE SCALE GENOMIC DNA]</scope>
    <source>
        <strain evidence="7 8">NBRC 106415</strain>
    </source>
</reference>
<dbReference type="PROSITE" id="PS51077">
    <property type="entry name" value="HTH_ICLR"/>
    <property type="match status" value="1"/>
</dbReference>
<dbReference type="InterPro" id="IPR029016">
    <property type="entry name" value="GAF-like_dom_sf"/>
</dbReference>
<dbReference type="InterPro" id="IPR036390">
    <property type="entry name" value="WH_DNA-bd_sf"/>
</dbReference>
<dbReference type="EMBL" id="VJZC01000033">
    <property type="protein sequence ID" value="MPY57118.1"/>
    <property type="molecule type" value="Genomic_DNA"/>
</dbReference>
<feature type="region of interest" description="Disordered" evidence="4">
    <location>
        <begin position="1"/>
        <end position="21"/>
    </location>
</feature>
<dbReference type="InterPro" id="IPR050707">
    <property type="entry name" value="HTH_MetabolicPath_Reg"/>
</dbReference>
<dbReference type="PANTHER" id="PTHR30136">
    <property type="entry name" value="HELIX-TURN-HELIX TRANSCRIPTIONAL REGULATOR, ICLR FAMILY"/>
    <property type="match status" value="1"/>
</dbReference>
<dbReference type="RefSeq" id="WP_152770639.1">
    <property type="nucleotide sequence ID" value="NZ_VJZC01000033.1"/>
</dbReference>
<dbReference type="Gene3D" id="3.30.450.40">
    <property type="match status" value="1"/>
</dbReference>
<gene>
    <name evidence="7" type="ORF">FNH08_07990</name>
</gene>
<dbReference type="AlphaFoldDB" id="A0A5N8XDV7"/>
<evidence type="ECO:0000313" key="8">
    <source>
        <dbReference type="Proteomes" id="UP000400924"/>
    </source>
</evidence>
<organism evidence="7 8">
    <name type="scientific">Streptomyces spongiae</name>
    <dbReference type="NCBI Taxonomy" id="565072"/>
    <lineage>
        <taxon>Bacteria</taxon>
        <taxon>Bacillati</taxon>
        <taxon>Actinomycetota</taxon>
        <taxon>Actinomycetes</taxon>
        <taxon>Kitasatosporales</taxon>
        <taxon>Streptomycetaceae</taxon>
        <taxon>Streptomyces</taxon>
    </lineage>
</organism>
<protein>
    <submittedName>
        <fullName evidence="7">IclR family transcriptional regulator</fullName>
    </submittedName>
</protein>
<dbReference type="Gene3D" id="1.10.10.10">
    <property type="entry name" value="Winged helix-like DNA-binding domain superfamily/Winged helix DNA-binding domain"/>
    <property type="match status" value="1"/>
</dbReference>
<evidence type="ECO:0000256" key="4">
    <source>
        <dbReference type="SAM" id="MobiDB-lite"/>
    </source>
</evidence>
<keyword evidence="3" id="KW-0804">Transcription</keyword>
<proteinExistence type="predicted"/>
<dbReference type="SUPFAM" id="SSF55781">
    <property type="entry name" value="GAF domain-like"/>
    <property type="match status" value="1"/>
</dbReference>
<dbReference type="GO" id="GO:0003677">
    <property type="term" value="F:DNA binding"/>
    <property type="evidence" value="ECO:0007669"/>
    <property type="project" value="UniProtKB-KW"/>
</dbReference>